<proteinExistence type="predicted"/>
<protein>
    <submittedName>
        <fullName evidence="1">Uncharacterized protein</fullName>
    </submittedName>
</protein>
<sequence>MLMHHEKIQVHQHDYLSDCNWLIFSHMKHESSPESRFTEFYWHNLLDFLQVSNVK</sequence>
<accession>I7C3D1</accession>
<gene>
    <name evidence="1" type="ORF">SESS1296_03653</name>
</gene>
<evidence type="ECO:0000313" key="1">
    <source>
        <dbReference type="EMBL" id="AFO66349.1"/>
    </source>
</evidence>
<dbReference type="AlphaFoldDB" id="I7C3D1"/>
<reference evidence="1" key="1">
    <citation type="journal article" date="2012" name="PLoS ONE">
        <title>A Genomic Island in Salmonella enterica ssp. salamae Provides New Insights on the Genealogy of the Locus of Enterocyte Effacement.</title>
        <authorList>
            <person name="Chandry P.S."/>
            <person name="Gladman S."/>
            <person name="Moore S.C."/>
            <person name="Seemann T."/>
            <person name="Crandall K.A."/>
            <person name="Fegan N."/>
        </authorList>
    </citation>
    <scope>NUCLEOTIDE SEQUENCE</scope>
    <source>
        <strain evidence="1">S1296</strain>
    </source>
</reference>
<organism evidence="1">
    <name type="scientific">Salmonella enterica subsp. salamae serovar Sofia</name>
    <dbReference type="NCBI Taxonomy" id="46629"/>
    <lineage>
        <taxon>Bacteria</taxon>
        <taxon>Pseudomonadati</taxon>
        <taxon>Pseudomonadota</taxon>
        <taxon>Gammaproteobacteria</taxon>
        <taxon>Enterobacterales</taxon>
        <taxon>Enterobacteriaceae</taxon>
        <taxon>Salmonella</taxon>
    </lineage>
</organism>
<name>I7C3D1_SALER</name>
<dbReference type="EMBL" id="JQ747523">
    <property type="protein sequence ID" value="AFO66349.1"/>
    <property type="molecule type" value="Genomic_DNA"/>
</dbReference>